<dbReference type="Proteomes" id="UP000232323">
    <property type="component" value="Unassembled WGS sequence"/>
</dbReference>
<reference evidence="2 3" key="1">
    <citation type="submission" date="2017-08" db="EMBL/GenBank/DDBJ databases">
        <title>Acidophilic green algal genome provides insights into adaptation to an acidic environment.</title>
        <authorList>
            <person name="Hirooka S."/>
            <person name="Hirose Y."/>
            <person name="Kanesaki Y."/>
            <person name="Higuchi S."/>
            <person name="Fujiwara T."/>
            <person name="Onuma R."/>
            <person name="Era A."/>
            <person name="Ohbayashi R."/>
            <person name="Uzuka A."/>
            <person name="Nozaki H."/>
            <person name="Yoshikawa H."/>
            <person name="Miyagishima S.Y."/>
        </authorList>
    </citation>
    <scope>NUCLEOTIDE SEQUENCE [LARGE SCALE GENOMIC DNA]</scope>
    <source>
        <strain evidence="2 3">NIES-2499</strain>
    </source>
</reference>
<evidence type="ECO:0000256" key="1">
    <source>
        <dbReference type="SAM" id="Phobius"/>
    </source>
</evidence>
<keyword evidence="1" id="KW-0472">Membrane</keyword>
<dbReference type="OrthoDB" id="2019198at2759"/>
<accession>A0A250X5Z6</accession>
<name>A0A250X5Z6_9CHLO</name>
<keyword evidence="1" id="KW-0812">Transmembrane</keyword>
<evidence type="ECO:0000313" key="2">
    <source>
        <dbReference type="EMBL" id="GAX78501.1"/>
    </source>
</evidence>
<protein>
    <submittedName>
        <fullName evidence="2">Uncharacterized protein</fullName>
    </submittedName>
</protein>
<keyword evidence="3" id="KW-1185">Reference proteome</keyword>
<sequence length="122" mass="12950">MSLAQPHSGITVVAPLVAPAPGQVVVRYDIVEYEAGCCKCGGLTGFGLFWVVVLVLICFPLAFIPCCMPSCNEKKQRPFYDYPTAMTAAPPAHYAVPIPVAPAPVAAYPVYPPAVMPKPADM</sequence>
<feature type="transmembrane region" description="Helical" evidence="1">
    <location>
        <begin position="48"/>
        <end position="68"/>
    </location>
</feature>
<comment type="caution">
    <text evidence="2">The sequence shown here is derived from an EMBL/GenBank/DDBJ whole genome shotgun (WGS) entry which is preliminary data.</text>
</comment>
<organism evidence="2 3">
    <name type="scientific">Chlamydomonas eustigma</name>
    <dbReference type="NCBI Taxonomy" id="1157962"/>
    <lineage>
        <taxon>Eukaryota</taxon>
        <taxon>Viridiplantae</taxon>
        <taxon>Chlorophyta</taxon>
        <taxon>core chlorophytes</taxon>
        <taxon>Chlorophyceae</taxon>
        <taxon>CS clade</taxon>
        <taxon>Chlamydomonadales</taxon>
        <taxon>Chlamydomonadaceae</taxon>
        <taxon>Chlamydomonas</taxon>
    </lineage>
</organism>
<dbReference type="EMBL" id="BEGY01000033">
    <property type="protein sequence ID" value="GAX78501.1"/>
    <property type="molecule type" value="Genomic_DNA"/>
</dbReference>
<dbReference type="AlphaFoldDB" id="A0A250X5Z6"/>
<evidence type="ECO:0000313" key="3">
    <source>
        <dbReference type="Proteomes" id="UP000232323"/>
    </source>
</evidence>
<proteinExistence type="predicted"/>
<keyword evidence="1" id="KW-1133">Transmembrane helix</keyword>
<gene>
    <name evidence="2" type="ORF">CEUSTIGMA_g5940.t1</name>
</gene>